<comment type="caution">
    <text evidence="3">The sequence shown here is derived from an EMBL/GenBank/DDBJ whole genome shotgun (WGS) entry which is preliminary data.</text>
</comment>
<sequence>MRSTLISSAVPARPRRLRTTAAAAAVLGAAALALTACNDKDGTATPASGTPATSVAATGSPGSATQATVRTVGKTGWFEGFDITVDKATVVPDEFGGAKVLIDITYKNTTLDNKTMSNNTSLLVGTEVDGGASWNNPTVPGNGSAKGSVTTPVKSAKDAEHLLDTMTVVYGQASDNQTKIPLSAAGKVESVQPKTLPVTGTLVQDQTTIEVTAGKLAPSYAENERGKDELALRIKISGGPGIAAGGTNIFTEYFSLQTPDGKSVVADDRGQINELLDAGKTIDNPKNYVVFVVPAPGTGNYVLTYNNQKAEGAATAPTLAFTVD</sequence>
<gene>
    <name evidence="3" type="ORF">FG87_30435</name>
</gene>
<feature type="compositionally biased region" description="Low complexity" evidence="1">
    <location>
        <begin position="44"/>
        <end position="61"/>
    </location>
</feature>
<accession>A0ABR4Z841</accession>
<feature type="signal peptide" evidence="2">
    <location>
        <begin position="1"/>
        <end position="35"/>
    </location>
</feature>
<dbReference type="EMBL" id="JNFP01000044">
    <property type="protein sequence ID" value="KIA61481.1"/>
    <property type="molecule type" value="Genomic_DNA"/>
</dbReference>
<evidence type="ECO:0000313" key="4">
    <source>
        <dbReference type="Proteomes" id="UP000031364"/>
    </source>
</evidence>
<name>A0ABR4Z841_9NOCA</name>
<evidence type="ECO:0000313" key="3">
    <source>
        <dbReference type="EMBL" id="KIA61481.1"/>
    </source>
</evidence>
<feature type="chain" id="PRO_5046028425" description="DUF4352 domain-containing protein" evidence="2">
    <location>
        <begin position="36"/>
        <end position="324"/>
    </location>
</feature>
<reference evidence="3 4" key="1">
    <citation type="journal article" date="2014" name="Int. J. Syst. Evol. Microbiol.">
        <title>Nocardia vulneris sp. nov., isolated from wounds of human patients in North America.</title>
        <authorList>
            <person name="Lasker B.A."/>
            <person name="Bell M."/>
            <person name="Klenk H.P."/>
            <person name="Sproer C."/>
            <person name="Schumann C."/>
            <person name="Schumann P."/>
            <person name="Brown J.M."/>
        </authorList>
    </citation>
    <scope>NUCLEOTIDE SEQUENCE [LARGE SCALE GENOMIC DNA]</scope>
    <source>
        <strain evidence="3 4">W9851</strain>
    </source>
</reference>
<protein>
    <recommendedName>
        <fullName evidence="5">DUF4352 domain-containing protein</fullName>
    </recommendedName>
</protein>
<organism evidence="3 4">
    <name type="scientific">Nocardia vulneris</name>
    <dbReference type="NCBI Taxonomy" id="1141657"/>
    <lineage>
        <taxon>Bacteria</taxon>
        <taxon>Bacillati</taxon>
        <taxon>Actinomycetota</taxon>
        <taxon>Actinomycetes</taxon>
        <taxon>Mycobacteriales</taxon>
        <taxon>Nocardiaceae</taxon>
        <taxon>Nocardia</taxon>
    </lineage>
</organism>
<proteinExistence type="predicted"/>
<dbReference type="RefSeq" id="WP_043677372.1">
    <property type="nucleotide sequence ID" value="NZ_BDCI01000003.1"/>
</dbReference>
<keyword evidence="4" id="KW-1185">Reference proteome</keyword>
<evidence type="ECO:0000256" key="2">
    <source>
        <dbReference type="SAM" id="SignalP"/>
    </source>
</evidence>
<evidence type="ECO:0000256" key="1">
    <source>
        <dbReference type="SAM" id="MobiDB-lite"/>
    </source>
</evidence>
<evidence type="ECO:0008006" key="5">
    <source>
        <dbReference type="Google" id="ProtNLM"/>
    </source>
</evidence>
<keyword evidence="2" id="KW-0732">Signal</keyword>
<dbReference type="Proteomes" id="UP000031364">
    <property type="component" value="Unassembled WGS sequence"/>
</dbReference>
<feature type="region of interest" description="Disordered" evidence="1">
    <location>
        <begin position="44"/>
        <end position="64"/>
    </location>
</feature>